<dbReference type="VEuPathDB" id="ToxoDB:EBH_0006620"/>
<keyword evidence="2" id="KW-1133">Transmembrane helix</keyword>
<feature type="region of interest" description="Disordered" evidence="1">
    <location>
        <begin position="350"/>
        <end position="400"/>
    </location>
</feature>
<feature type="compositionally biased region" description="Polar residues" evidence="1">
    <location>
        <begin position="388"/>
        <end position="400"/>
    </location>
</feature>
<dbReference type="EMBL" id="HG713284">
    <property type="protein sequence ID" value="CDJ53235.1"/>
    <property type="molecule type" value="Genomic_DNA"/>
</dbReference>
<dbReference type="AlphaFoldDB" id="U6LZJ2"/>
<feature type="transmembrane region" description="Helical" evidence="2">
    <location>
        <begin position="57"/>
        <end position="75"/>
    </location>
</feature>
<evidence type="ECO:0000256" key="2">
    <source>
        <dbReference type="SAM" id="Phobius"/>
    </source>
</evidence>
<evidence type="ECO:0000256" key="1">
    <source>
        <dbReference type="SAM" id="MobiDB-lite"/>
    </source>
</evidence>
<gene>
    <name evidence="3" type="ORF">EBH_0006620</name>
</gene>
<keyword evidence="2" id="KW-0472">Membrane</keyword>
<evidence type="ECO:0000313" key="3">
    <source>
        <dbReference type="EMBL" id="CDJ53235.1"/>
    </source>
</evidence>
<feature type="compositionally biased region" description="Polar residues" evidence="1">
    <location>
        <begin position="492"/>
        <end position="523"/>
    </location>
</feature>
<proteinExistence type="predicted"/>
<organism evidence="3 4">
    <name type="scientific">Eimeria brunetti</name>
    <dbReference type="NCBI Taxonomy" id="51314"/>
    <lineage>
        <taxon>Eukaryota</taxon>
        <taxon>Sar</taxon>
        <taxon>Alveolata</taxon>
        <taxon>Apicomplexa</taxon>
        <taxon>Conoidasida</taxon>
        <taxon>Coccidia</taxon>
        <taxon>Eucoccidiorida</taxon>
        <taxon>Eimeriorina</taxon>
        <taxon>Eimeriidae</taxon>
        <taxon>Eimeria</taxon>
    </lineage>
</organism>
<name>U6LZJ2_9EIME</name>
<accession>U6LZJ2</accession>
<dbReference type="OrthoDB" id="347969at2759"/>
<keyword evidence="4" id="KW-1185">Reference proteome</keyword>
<feature type="compositionally biased region" description="Polar residues" evidence="1">
    <location>
        <begin position="469"/>
        <end position="484"/>
    </location>
</feature>
<reference evidence="3" key="1">
    <citation type="submission" date="2013-10" db="EMBL/GenBank/DDBJ databases">
        <title>Genomic analysis of the causative agents of coccidiosis in chickens.</title>
        <authorList>
            <person name="Reid A.J."/>
            <person name="Blake D."/>
            <person name="Billington K."/>
            <person name="Browne H."/>
            <person name="Dunn M."/>
            <person name="Hung S."/>
            <person name="Kawahara F."/>
            <person name="Miranda-Saavedra D."/>
            <person name="Mourier T."/>
            <person name="Nagra H."/>
            <person name="Otto T.D."/>
            <person name="Rawlings N."/>
            <person name="Sanchez A."/>
            <person name="Sanders M."/>
            <person name="Subramaniam C."/>
            <person name="Tay Y."/>
            <person name="Dear P."/>
            <person name="Doerig C."/>
            <person name="Gruber A."/>
            <person name="Parkinson J."/>
            <person name="Shirley M."/>
            <person name="Wan K.L."/>
            <person name="Berriman M."/>
            <person name="Tomley F."/>
            <person name="Pain A."/>
        </authorList>
    </citation>
    <scope>NUCLEOTIDE SEQUENCE [LARGE SCALE GENOMIC DNA]</scope>
    <source>
        <strain evidence="3">Houghton</strain>
    </source>
</reference>
<dbReference type="Proteomes" id="UP000030750">
    <property type="component" value="Unassembled WGS sequence"/>
</dbReference>
<keyword evidence="2" id="KW-0812">Transmembrane</keyword>
<evidence type="ECO:0000313" key="4">
    <source>
        <dbReference type="Proteomes" id="UP000030750"/>
    </source>
</evidence>
<feature type="compositionally biased region" description="Polar residues" evidence="1">
    <location>
        <begin position="362"/>
        <end position="380"/>
    </location>
</feature>
<reference evidence="3" key="2">
    <citation type="submission" date="2013-10" db="EMBL/GenBank/DDBJ databases">
        <authorList>
            <person name="Aslett M."/>
        </authorList>
    </citation>
    <scope>NUCLEOTIDE SEQUENCE [LARGE SCALE GENOMIC DNA]</scope>
    <source>
        <strain evidence="3">Houghton</strain>
    </source>
</reference>
<sequence length="773" mass="83380">MSSRSHLWEDPPLQSLSHVIAPSTVSVSPYKLSRHPYAAQWSDSLFGKRIPSRQRKYLTLLSCAFVVAIVFGGYFCRLKGRSWNRAALTTRRLAGGGEADDLRRLEEAFAAGLCQVVDASADSAPPATTAGEASVSTGSVEAQRVGRGGKKRLFQDYWTDLLLEPGAPRARPYQEGDGKKEVRKHIQKKARLAEWGMDPVADLELLLDTSQSVPQSEHTAGEQQSPFTAGSESLIASLMDALPLEDPTLGADPTAYQLANTAEGLLSNMGSVSSAYIPQEASGKLPAVGGSPDSEPLSSIFGRSLKAVAGNGLSPVARGHFQTADSTVDDTWLQHSDTTGALGQAFSPLPQNLVQAPDNGAGFSSPSTASFSGPQTQQLFQAPDNGTGFASPSTASFTGSPAQQLLQAPDIGSGFASPSAASFSGYQPQQLFQAPDNVSGFASPSAASFSSYQPQQLFQAPDNVSGFANPSAASFSGPQPQQLFQAPDNVSGFASPSTASFSGPRTQQQFQAPDNGTGSASPSTAFFSDYGLQRTVRSSAQRLGGDIGEERARSLVNMTQWDDNEMAFASTSEDELQKHRQYRLPRVMPGVRIGYLSWERALRCSGISRQVPLKLLEFQKLMRKDELSQAEVNNMLALTWDLLKFAASAKRSQVVKRSVCDVVAPLSIRFLVLDALWSACEILGDQSEKQLWWDKVAQELTAPPVLLQHPKLTAPSRYEPFLRRLRAAFSAFRSGNRPSARDVLTIKKMMFGPPTIHGTFAGVVWDFWRRDLG</sequence>
<feature type="region of interest" description="Disordered" evidence="1">
    <location>
        <begin position="469"/>
        <end position="523"/>
    </location>
</feature>
<protein>
    <submittedName>
        <fullName evidence="3">Uncharacterized protein</fullName>
    </submittedName>
</protein>